<reference evidence="1 2" key="1">
    <citation type="submission" date="2013-07" db="EMBL/GenBank/DDBJ databases">
        <authorList>
            <person name="Genoscope - CEA"/>
        </authorList>
    </citation>
    <scope>NUCLEOTIDE SEQUENCE [LARGE SCALE GENOMIC DNA]</scope>
    <source>
        <strain evidence="1 2">G6</strain>
    </source>
</reference>
<dbReference type="Proteomes" id="UP000032735">
    <property type="component" value="Chromosome"/>
</dbReference>
<evidence type="ECO:0000313" key="1">
    <source>
        <dbReference type="EMBL" id="CDG19760.1"/>
    </source>
</evidence>
<keyword evidence="2" id="KW-1185">Reference proteome</keyword>
<dbReference type="KEGG" id="xpo:XPG1_0105"/>
<dbReference type="AlphaFoldDB" id="A0A068R117"/>
<name>A0A068R117_9GAMM</name>
<proteinExistence type="predicted"/>
<accession>A0A068R117</accession>
<dbReference type="OrthoDB" id="4315389at2"/>
<sequence>MRNIQTRSIALAEHQVILPVFERVQSDILPNTYLNNLIEQGPLHVKRWLSPMLGFKSFRREQT</sequence>
<gene>
    <name evidence="1" type="ORF">XPG1_0105</name>
</gene>
<protein>
    <submittedName>
        <fullName evidence="1">Uncharacterized protein</fullName>
    </submittedName>
</protein>
<organism evidence="1 2">
    <name type="scientific">Xenorhabdus poinarii G6</name>
    <dbReference type="NCBI Taxonomy" id="1354304"/>
    <lineage>
        <taxon>Bacteria</taxon>
        <taxon>Pseudomonadati</taxon>
        <taxon>Pseudomonadota</taxon>
        <taxon>Gammaproteobacteria</taxon>
        <taxon>Enterobacterales</taxon>
        <taxon>Morganellaceae</taxon>
        <taxon>Xenorhabdus</taxon>
    </lineage>
</organism>
<dbReference type="HOGENOM" id="CLU_2884943_0_0_6"/>
<dbReference type="EMBL" id="FO704551">
    <property type="protein sequence ID" value="CDG19760.1"/>
    <property type="molecule type" value="Genomic_DNA"/>
</dbReference>
<evidence type="ECO:0000313" key="2">
    <source>
        <dbReference type="Proteomes" id="UP000032735"/>
    </source>
</evidence>